<organism evidence="6 7">
    <name type="scientific">Bifidobacterium samirii</name>
    <dbReference type="NCBI Taxonomy" id="2306974"/>
    <lineage>
        <taxon>Bacteria</taxon>
        <taxon>Bacillati</taxon>
        <taxon>Actinomycetota</taxon>
        <taxon>Actinomycetes</taxon>
        <taxon>Bifidobacteriales</taxon>
        <taxon>Bifidobacteriaceae</taxon>
        <taxon>Bifidobacterium</taxon>
    </lineage>
</organism>
<dbReference type="InterPro" id="IPR050109">
    <property type="entry name" value="HTH-type_TetR-like_transc_reg"/>
</dbReference>
<dbReference type="RefSeq" id="WP_125967541.1">
    <property type="nucleotide sequence ID" value="NZ_QXGK01000002.1"/>
</dbReference>
<dbReference type="PANTHER" id="PTHR30055">
    <property type="entry name" value="HTH-TYPE TRANSCRIPTIONAL REGULATOR RUTR"/>
    <property type="match status" value="1"/>
</dbReference>
<evidence type="ECO:0000256" key="4">
    <source>
        <dbReference type="PROSITE-ProRule" id="PRU00335"/>
    </source>
</evidence>
<dbReference type="AlphaFoldDB" id="A0A430FW13"/>
<evidence type="ECO:0000256" key="2">
    <source>
        <dbReference type="ARBA" id="ARBA00023125"/>
    </source>
</evidence>
<dbReference type="EMBL" id="QXGK01000002">
    <property type="protein sequence ID" value="RSX58381.1"/>
    <property type="molecule type" value="Genomic_DNA"/>
</dbReference>
<dbReference type="InterPro" id="IPR009057">
    <property type="entry name" value="Homeodomain-like_sf"/>
</dbReference>
<dbReference type="SUPFAM" id="SSF46689">
    <property type="entry name" value="Homeodomain-like"/>
    <property type="match status" value="1"/>
</dbReference>
<accession>A0A430FW13</accession>
<keyword evidence="1" id="KW-0805">Transcription regulation</keyword>
<dbReference type="PANTHER" id="PTHR30055:SF234">
    <property type="entry name" value="HTH-TYPE TRANSCRIPTIONAL REGULATOR BETI"/>
    <property type="match status" value="1"/>
</dbReference>
<keyword evidence="7" id="KW-1185">Reference proteome</keyword>
<keyword evidence="3" id="KW-0804">Transcription</keyword>
<keyword evidence="2 4" id="KW-0238">DNA-binding</keyword>
<gene>
    <name evidence="6" type="ORF">D2E24_0260</name>
</gene>
<dbReference type="GO" id="GO:0003700">
    <property type="term" value="F:DNA-binding transcription factor activity"/>
    <property type="evidence" value="ECO:0007669"/>
    <property type="project" value="TreeGrafter"/>
</dbReference>
<proteinExistence type="predicted"/>
<dbReference type="InterPro" id="IPR001647">
    <property type="entry name" value="HTH_TetR"/>
</dbReference>
<evidence type="ECO:0000259" key="5">
    <source>
        <dbReference type="PROSITE" id="PS50977"/>
    </source>
</evidence>
<sequence length="236" mass="26331">MPRPRNDSELLPAKDRMENAFWELLADREYRRITVTDIVREAGVNRNSFYYHYSGLPELADSAIMHLMQQARPAIPGPDSDPGETWRANMDEAMRDPAARQRIGRLALIAGPHSSPELVDSLRDFGRLTLVDTLQVDPERVDLKTELMLDFTVGGLLAVLRRWPELSDRIEPEDLLNEDLAMLAMGLCLSMSKADMLSSWRRIFRDDVAGAAGPSAVIDTADADTAAVRPQKGTDA</sequence>
<dbReference type="Pfam" id="PF00440">
    <property type="entry name" value="TetR_N"/>
    <property type="match status" value="1"/>
</dbReference>
<evidence type="ECO:0000256" key="1">
    <source>
        <dbReference type="ARBA" id="ARBA00023015"/>
    </source>
</evidence>
<dbReference type="OrthoDB" id="9810250at2"/>
<feature type="DNA-binding region" description="H-T-H motif" evidence="4">
    <location>
        <begin position="34"/>
        <end position="53"/>
    </location>
</feature>
<name>A0A430FW13_9BIFI</name>
<dbReference type="GO" id="GO:0000976">
    <property type="term" value="F:transcription cis-regulatory region binding"/>
    <property type="evidence" value="ECO:0007669"/>
    <property type="project" value="TreeGrafter"/>
</dbReference>
<feature type="domain" description="HTH tetR-type" evidence="5">
    <location>
        <begin position="11"/>
        <end position="71"/>
    </location>
</feature>
<comment type="caution">
    <text evidence="6">The sequence shown here is derived from an EMBL/GenBank/DDBJ whole genome shotgun (WGS) entry which is preliminary data.</text>
</comment>
<dbReference type="PROSITE" id="PS50977">
    <property type="entry name" value="HTH_TETR_2"/>
    <property type="match status" value="1"/>
</dbReference>
<dbReference type="Proteomes" id="UP000287470">
    <property type="component" value="Unassembled WGS sequence"/>
</dbReference>
<evidence type="ECO:0000313" key="7">
    <source>
        <dbReference type="Proteomes" id="UP000287470"/>
    </source>
</evidence>
<evidence type="ECO:0000256" key="3">
    <source>
        <dbReference type="ARBA" id="ARBA00023163"/>
    </source>
</evidence>
<evidence type="ECO:0000313" key="6">
    <source>
        <dbReference type="EMBL" id="RSX58381.1"/>
    </source>
</evidence>
<dbReference type="Gene3D" id="1.10.357.10">
    <property type="entry name" value="Tetracycline Repressor, domain 2"/>
    <property type="match status" value="1"/>
</dbReference>
<protein>
    <submittedName>
        <fullName evidence="6">AcrR family transcriptional regulator</fullName>
    </submittedName>
</protein>
<reference evidence="6 7" key="1">
    <citation type="submission" date="2018-09" db="EMBL/GenBank/DDBJ databases">
        <title>Characterization of the phylogenetic diversity of five novel species belonging to the genus Bifidobacterium.</title>
        <authorList>
            <person name="Lugli G.A."/>
            <person name="Duranti S."/>
            <person name="Milani C."/>
        </authorList>
    </citation>
    <scope>NUCLEOTIDE SEQUENCE [LARGE SCALE GENOMIC DNA]</scope>
    <source>
        <strain evidence="6 7">2033B</strain>
    </source>
</reference>